<keyword evidence="2" id="KW-0813">Transport</keyword>
<gene>
    <name evidence="4" type="ORF">CF386_05110</name>
</gene>
<dbReference type="PANTHER" id="PTHR42930:SF3">
    <property type="entry name" value="PHOSPHATE-SPECIFIC TRANSPORT SYSTEM ACCESSORY PROTEIN PHOU"/>
    <property type="match status" value="1"/>
</dbReference>
<dbReference type="Pfam" id="PF01895">
    <property type="entry name" value="PhoU"/>
    <property type="match status" value="1"/>
</dbReference>
<comment type="similarity">
    <text evidence="1">Belongs to the PhoU family.</text>
</comment>
<sequence length="225" mass="26133">MDNNQHKFQTTGKFHLDLDRVKTDALEMGGMVESQLYNAMGLIKKRNDLLATKIIENDIKINLLEKKIDDFSCKVIAKYQPMASDLRLLVAIIKVIANLERIANTVTNIAQSSKDGFFDDLPETLILMIWKLTNHTLDILTYSLNSFARMEFSQDLSLPYKYNLLQSEYEDVIKSLQKTVKIDLAYLENVTHIFILAREIKRITNRCKEIMYYLHYVVTGVDLRF</sequence>
<dbReference type="Proteomes" id="UP000242175">
    <property type="component" value="Chromosome large"/>
</dbReference>
<evidence type="ECO:0000256" key="2">
    <source>
        <dbReference type="ARBA" id="ARBA00022592"/>
    </source>
</evidence>
<accession>A0A220VDL1</accession>
<dbReference type="RefSeq" id="WP_089073335.1">
    <property type="nucleotide sequence ID" value="NZ_CBCSAM010000001.1"/>
</dbReference>
<organism evidence="4 5">
    <name type="scientific">Paraphotobacterium marinum</name>
    <dbReference type="NCBI Taxonomy" id="1755811"/>
    <lineage>
        <taxon>Bacteria</taxon>
        <taxon>Pseudomonadati</taxon>
        <taxon>Pseudomonadota</taxon>
        <taxon>Gammaproteobacteria</taxon>
        <taxon>Vibrionales</taxon>
        <taxon>Vibrionaceae</taxon>
        <taxon>Paraphotobacterium</taxon>
    </lineage>
</organism>
<proteinExistence type="inferred from homology"/>
<keyword evidence="5" id="KW-1185">Reference proteome</keyword>
<dbReference type="PANTHER" id="PTHR42930">
    <property type="entry name" value="PHOSPHATE-SPECIFIC TRANSPORT SYSTEM ACCESSORY PROTEIN PHOU"/>
    <property type="match status" value="1"/>
</dbReference>
<dbReference type="AlphaFoldDB" id="A0A220VDL1"/>
<feature type="domain" description="PhoU" evidence="3">
    <location>
        <begin position="26"/>
        <end position="111"/>
    </location>
</feature>
<dbReference type="InterPro" id="IPR028366">
    <property type="entry name" value="PhoU"/>
</dbReference>
<dbReference type="GO" id="GO:0030643">
    <property type="term" value="P:intracellular phosphate ion homeostasis"/>
    <property type="evidence" value="ECO:0007669"/>
    <property type="project" value="InterPro"/>
</dbReference>
<dbReference type="EMBL" id="CP022355">
    <property type="protein sequence ID" value="ASK78427.1"/>
    <property type="molecule type" value="Genomic_DNA"/>
</dbReference>
<dbReference type="Gene3D" id="1.20.58.220">
    <property type="entry name" value="Phosphate transport system protein phou homolog 2, domain 2"/>
    <property type="match status" value="1"/>
</dbReference>
<dbReference type="SUPFAM" id="SSF109755">
    <property type="entry name" value="PhoU-like"/>
    <property type="match status" value="1"/>
</dbReference>
<dbReference type="InterPro" id="IPR038078">
    <property type="entry name" value="PhoU-like_sf"/>
</dbReference>
<dbReference type="GO" id="GO:0045936">
    <property type="term" value="P:negative regulation of phosphate metabolic process"/>
    <property type="evidence" value="ECO:0007669"/>
    <property type="project" value="InterPro"/>
</dbReference>
<evidence type="ECO:0000259" key="3">
    <source>
        <dbReference type="Pfam" id="PF01895"/>
    </source>
</evidence>
<keyword evidence="2" id="KW-0592">Phosphate transport</keyword>
<protein>
    <recommendedName>
        <fullName evidence="3">PhoU domain-containing protein</fullName>
    </recommendedName>
</protein>
<dbReference type="InterPro" id="IPR026022">
    <property type="entry name" value="PhoU_dom"/>
</dbReference>
<reference evidence="4 5" key="1">
    <citation type="journal article" date="2016" name="Int. J. Syst. Evol. Microbiol.">
        <title>Paraphotobacterium marinum gen. nov., sp. nov., a member of the family Vibrionaceae, isolated from surface seawater.</title>
        <authorList>
            <person name="Huang Z."/>
            <person name="Dong C."/>
            <person name="Shao Z."/>
        </authorList>
    </citation>
    <scope>NUCLEOTIDE SEQUENCE [LARGE SCALE GENOMIC DNA]</scope>
    <source>
        <strain evidence="4 5">NSCS20N07D</strain>
    </source>
</reference>
<dbReference type="KEGG" id="pmai:CF386_05110"/>
<evidence type="ECO:0000256" key="1">
    <source>
        <dbReference type="ARBA" id="ARBA00008107"/>
    </source>
</evidence>
<name>A0A220VDL1_9GAMM</name>
<evidence type="ECO:0000313" key="4">
    <source>
        <dbReference type="EMBL" id="ASK78427.1"/>
    </source>
</evidence>
<dbReference type="OrthoDB" id="9814256at2"/>
<dbReference type="GO" id="GO:0006817">
    <property type="term" value="P:phosphate ion transport"/>
    <property type="evidence" value="ECO:0007669"/>
    <property type="project" value="UniProtKB-KW"/>
</dbReference>
<evidence type="ECO:0000313" key="5">
    <source>
        <dbReference type="Proteomes" id="UP000242175"/>
    </source>
</evidence>